<name>A0A4Y2K613_ARAVE</name>
<organism evidence="2 3">
    <name type="scientific">Araneus ventricosus</name>
    <name type="common">Orbweaver spider</name>
    <name type="synonym">Epeira ventricosa</name>
    <dbReference type="NCBI Taxonomy" id="182803"/>
    <lineage>
        <taxon>Eukaryota</taxon>
        <taxon>Metazoa</taxon>
        <taxon>Ecdysozoa</taxon>
        <taxon>Arthropoda</taxon>
        <taxon>Chelicerata</taxon>
        <taxon>Arachnida</taxon>
        <taxon>Araneae</taxon>
        <taxon>Araneomorphae</taxon>
        <taxon>Entelegynae</taxon>
        <taxon>Araneoidea</taxon>
        <taxon>Araneidae</taxon>
        <taxon>Araneus</taxon>
    </lineage>
</organism>
<sequence>MNYFASNKPWSVSHDHEDHILKYLNFLMVSLRRDAPNLGGIPSHSSISPKCGLYSNDAKWNMKRLDEVNHEEDDRKRIKRGKGNNGNSDTVLEEY</sequence>
<accession>A0A4Y2K613</accession>
<dbReference type="AlphaFoldDB" id="A0A4Y2K613"/>
<reference evidence="2 3" key="1">
    <citation type="journal article" date="2019" name="Sci. Rep.">
        <title>Orb-weaving spider Araneus ventricosus genome elucidates the spidroin gene catalogue.</title>
        <authorList>
            <person name="Kono N."/>
            <person name="Nakamura H."/>
            <person name="Ohtoshi R."/>
            <person name="Moran D.A.P."/>
            <person name="Shinohara A."/>
            <person name="Yoshida Y."/>
            <person name="Fujiwara M."/>
            <person name="Mori M."/>
            <person name="Tomita M."/>
            <person name="Arakawa K."/>
        </authorList>
    </citation>
    <scope>NUCLEOTIDE SEQUENCE [LARGE SCALE GENOMIC DNA]</scope>
</reference>
<keyword evidence="3" id="KW-1185">Reference proteome</keyword>
<proteinExistence type="predicted"/>
<protein>
    <submittedName>
        <fullName evidence="2">Uncharacterized protein</fullName>
    </submittedName>
</protein>
<dbReference type="Proteomes" id="UP000499080">
    <property type="component" value="Unassembled WGS sequence"/>
</dbReference>
<feature type="compositionally biased region" description="Polar residues" evidence="1">
    <location>
        <begin position="85"/>
        <end position="95"/>
    </location>
</feature>
<evidence type="ECO:0000256" key="1">
    <source>
        <dbReference type="SAM" id="MobiDB-lite"/>
    </source>
</evidence>
<dbReference type="EMBL" id="BGPR01004259">
    <property type="protein sequence ID" value="GBM97687.1"/>
    <property type="molecule type" value="Genomic_DNA"/>
</dbReference>
<evidence type="ECO:0000313" key="3">
    <source>
        <dbReference type="Proteomes" id="UP000499080"/>
    </source>
</evidence>
<feature type="region of interest" description="Disordered" evidence="1">
    <location>
        <begin position="69"/>
        <end position="95"/>
    </location>
</feature>
<evidence type="ECO:0000313" key="2">
    <source>
        <dbReference type="EMBL" id="GBM97687.1"/>
    </source>
</evidence>
<gene>
    <name evidence="2" type="ORF">AVEN_206999_1</name>
</gene>
<comment type="caution">
    <text evidence="2">The sequence shown here is derived from an EMBL/GenBank/DDBJ whole genome shotgun (WGS) entry which is preliminary data.</text>
</comment>